<organism evidence="4 5">
    <name type="scientific">Bordetella genomosp. 4</name>
    <dbReference type="NCBI Taxonomy" id="463044"/>
    <lineage>
        <taxon>Bacteria</taxon>
        <taxon>Pseudomonadati</taxon>
        <taxon>Pseudomonadota</taxon>
        <taxon>Betaproteobacteria</taxon>
        <taxon>Burkholderiales</taxon>
        <taxon>Alcaligenaceae</taxon>
        <taxon>Bordetella</taxon>
    </lineage>
</organism>
<dbReference type="PROSITE" id="PS51257">
    <property type="entry name" value="PROKAR_LIPOPROTEIN"/>
    <property type="match status" value="1"/>
</dbReference>
<dbReference type="InterPro" id="IPR010131">
    <property type="entry name" value="MdtP/NodT-like"/>
</dbReference>
<keyword evidence="2" id="KW-0449">Lipoprotein</keyword>
<dbReference type="Pfam" id="PF02321">
    <property type="entry name" value="OEP"/>
    <property type="match status" value="2"/>
</dbReference>
<accession>A0A261V0Z0</accession>
<dbReference type="AlphaFoldDB" id="A0A261V0Z0"/>
<dbReference type="InterPro" id="IPR003423">
    <property type="entry name" value="OMP_efflux"/>
</dbReference>
<dbReference type="Gene3D" id="1.20.1600.10">
    <property type="entry name" value="Outer membrane efflux proteins (OEP)"/>
    <property type="match status" value="1"/>
</dbReference>
<gene>
    <name evidence="4" type="ORF">CAL20_00695</name>
</gene>
<dbReference type="GO" id="GO:0005886">
    <property type="term" value="C:plasma membrane"/>
    <property type="evidence" value="ECO:0007669"/>
    <property type="project" value="UniProtKB-SubCell"/>
</dbReference>
<name>A0A261V0Z0_9BORD</name>
<proteinExistence type="inferred from homology"/>
<keyword evidence="2" id="KW-0732">Signal</keyword>
<feature type="chain" id="PRO_5011824752" evidence="2">
    <location>
        <begin position="25"/>
        <end position="489"/>
    </location>
</feature>
<dbReference type="Gene3D" id="2.20.200.10">
    <property type="entry name" value="Outer membrane efflux proteins (OEP)"/>
    <property type="match status" value="1"/>
</dbReference>
<dbReference type="SUPFAM" id="SSF56954">
    <property type="entry name" value="Outer membrane efflux proteins (OEP)"/>
    <property type="match status" value="1"/>
</dbReference>
<dbReference type="GO" id="GO:0015562">
    <property type="term" value="F:efflux transmembrane transporter activity"/>
    <property type="evidence" value="ECO:0007669"/>
    <property type="project" value="InterPro"/>
</dbReference>
<dbReference type="PANTHER" id="PTHR30203">
    <property type="entry name" value="OUTER MEMBRANE CATION EFFLUX PROTEIN"/>
    <property type="match status" value="1"/>
</dbReference>
<feature type="coiled-coil region" evidence="3">
    <location>
        <begin position="393"/>
        <end position="420"/>
    </location>
</feature>
<dbReference type="EMBL" id="NEVQ01000001">
    <property type="protein sequence ID" value="OZI67595.1"/>
    <property type="molecule type" value="Genomic_DNA"/>
</dbReference>
<reference evidence="4 5" key="1">
    <citation type="submission" date="2017-05" db="EMBL/GenBank/DDBJ databases">
        <title>Complete and WGS of Bordetella genogroups.</title>
        <authorList>
            <person name="Spilker T."/>
            <person name="LiPuma J."/>
        </authorList>
    </citation>
    <scope>NUCLEOTIDE SEQUENCE [LARGE SCALE GENOMIC DNA]</scope>
    <source>
        <strain evidence="4 5">AU9919</strain>
    </source>
</reference>
<dbReference type="OrthoDB" id="9770517at2"/>
<keyword evidence="2" id="KW-0472">Membrane</keyword>
<evidence type="ECO:0000313" key="5">
    <source>
        <dbReference type="Proteomes" id="UP000216885"/>
    </source>
</evidence>
<keyword evidence="3" id="KW-0175">Coiled coil</keyword>
<dbReference type="PANTHER" id="PTHR30203:SF25">
    <property type="entry name" value="OUTER MEMBRANE PROTEIN-RELATED"/>
    <property type="match status" value="1"/>
</dbReference>
<feature type="signal peptide" evidence="2">
    <location>
        <begin position="1"/>
        <end position="24"/>
    </location>
</feature>
<keyword evidence="5" id="KW-1185">Reference proteome</keyword>
<dbReference type="RefSeq" id="WP_094823986.1">
    <property type="nucleotide sequence ID" value="NZ_NEVO01000019.1"/>
</dbReference>
<keyword evidence="2" id="KW-1134">Transmembrane beta strand</keyword>
<comment type="subcellular location">
    <subcellularLocation>
        <location evidence="2">Cell membrane</location>
        <topology evidence="2">Lipid-anchor</topology>
    </subcellularLocation>
</comment>
<keyword evidence="2" id="KW-0564">Palmitate</keyword>
<evidence type="ECO:0000256" key="2">
    <source>
        <dbReference type="RuleBase" id="RU362097"/>
    </source>
</evidence>
<protein>
    <submittedName>
        <fullName evidence="4">RND transporter</fullName>
    </submittedName>
</protein>
<dbReference type="NCBIfam" id="TIGR01845">
    <property type="entry name" value="outer_NodT"/>
    <property type="match status" value="1"/>
</dbReference>
<comment type="caution">
    <text evidence="4">The sequence shown here is derived from an EMBL/GenBank/DDBJ whole genome shotgun (WGS) entry which is preliminary data.</text>
</comment>
<sequence>MAKSLSVRSLAVACSLIITGCAVGPDFHSPAASVPTSAQFARYEAGETEPADSLRLPAFDVRDADFWTQFGDQQLSALVQQALNGNRDLHAAYARLQGADALLNETQFDRFPTVTMNGEAAQQKLSEDQLSPGQPRSARSYNAQIQASWELDLYGRVRRTVEAQQAQQQMTQADLAALQVVIAAQVADTYTQLRGTQLRLQIALSHAQNQRDTAQLVERRLHAGMGTDLDQSRAQAQLQSTLARLPALQAQISVLQHRLAVLLGEPPESLIARLDAVQPLPQVPPMLDPGTPAELLRRRPDIAAAEARLHAATARIGIATADLFPRLSLGGLLGSFALSGHGMFNANTETSSVFLGVDWSFLDIGRVRARIAASEAGASEALANYQQTVLGALEETENALVRLNRNRDELQTLQAAVQQRNKAEHIAQRMYQSGTLGLFEVLDAQREQLDAQDMVAESQTNAVRSSIAVYKAMSGRWDQAADLQRYAKN</sequence>
<evidence type="ECO:0000256" key="3">
    <source>
        <dbReference type="SAM" id="Coils"/>
    </source>
</evidence>
<keyword evidence="2" id="KW-0812">Transmembrane</keyword>
<dbReference type="Proteomes" id="UP000216885">
    <property type="component" value="Unassembled WGS sequence"/>
</dbReference>
<evidence type="ECO:0000313" key="4">
    <source>
        <dbReference type="EMBL" id="OZI67595.1"/>
    </source>
</evidence>
<comment type="similarity">
    <text evidence="1 2">Belongs to the outer membrane factor (OMF) (TC 1.B.17) family.</text>
</comment>
<evidence type="ECO:0000256" key="1">
    <source>
        <dbReference type="ARBA" id="ARBA00007613"/>
    </source>
</evidence>